<comment type="caution">
    <text evidence="4">The sequence shown here is derived from an EMBL/GenBank/DDBJ whole genome shotgun (WGS) entry which is preliminary data.</text>
</comment>
<keyword evidence="3" id="KW-0735">Signal-anchor</keyword>
<dbReference type="EMBL" id="JBDJPC010000009">
    <property type="protein sequence ID" value="KAL1491251.1"/>
    <property type="molecule type" value="Genomic_DNA"/>
</dbReference>
<keyword evidence="3" id="KW-0812">Transmembrane</keyword>
<dbReference type="PANTHER" id="PTHR11927">
    <property type="entry name" value="GALACTOSIDE 2-L-FUCOSYLTRANSFERASE"/>
    <property type="match status" value="1"/>
</dbReference>
<evidence type="ECO:0000256" key="1">
    <source>
        <dbReference type="ARBA" id="ARBA00022676"/>
    </source>
</evidence>
<keyword evidence="3" id="KW-0472">Membrane</keyword>
<proteinExistence type="inferred from homology"/>
<keyword evidence="3" id="KW-1133">Transmembrane helix</keyword>
<reference evidence="4 5" key="1">
    <citation type="submission" date="2024-05" db="EMBL/GenBank/DDBJ databases">
        <title>Genetic variation in Jamaican populations of the coffee berry borer (Hypothenemus hampei).</title>
        <authorList>
            <person name="Errbii M."/>
            <person name="Myrie A."/>
        </authorList>
    </citation>
    <scope>NUCLEOTIDE SEQUENCE [LARGE SCALE GENOMIC DNA]</scope>
    <source>
        <strain evidence="4">JA-Hopewell-2020-01-JO</strain>
        <tissue evidence="4">Whole body</tissue>
    </source>
</reference>
<accession>A0ABD1EA61</accession>
<gene>
    <name evidence="4" type="ORF">ABEB36_011872</name>
</gene>
<protein>
    <recommendedName>
        <fullName evidence="3">L-Fucosyltransferase</fullName>
        <ecNumber evidence="3">2.4.1.-</ecNumber>
    </recommendedName>
</protein>
<evidence type="ECO:0000256" key="3">
    <source>
        <dbReference type="RuleBase" id="RU363129"/>
    </source>
</evidence>
<comment type="similarity">
    <text evidence="3">Belongs to the glycosyltransferase 11 family.</text>
</comment>
<dbReference type="PANTHER" id="PTHR11927:SF9">
    <property type="entry name" value="L-FUCOSYLTRANSFERASE"/>
    <property type="match status" value="1"/>
</dbReference>
<comment type="subcellular location">
    <subcellularLocation>
        <location evidence="3">Golgi apparatus</location>
        <location evidence="3">Golgi stack membrane</location>
        <topology evidence="3">Single-pass type II membrane protein</topology>
    </subcellularLocation>
</comment>
<keyword evidence="3" id="KW-0325">Glycoprotein</keyword>
<comment type="pathway">
    <text evidence="3">Protein modification; protein glycosylation.</text>
</comment>
<sequence>MLNTNRNILFKATILALCVISLVHVFLFPLYEKAGRSSPRTFGDFEQSLCTNNIKRRKIWRLHHRHCPQDGIVTIMQGGRLGNLMWEYASVWAVARRTGLEPYIPRCTKLKLDQIFDQLTVPGFEEIADCPVEFTTFVKSIEEWTFNNQSIILPRYSLQPELVLTWVQDIRDEFKFVKKIQDKAQQILWSFVRKLPAREYTFIGVHVRRTDYEKYLNRKYGSGLVGSQFFVNAMGHYKDKYPNCLFIFISDDPKWCYSQFGQKKDVFVASKPDNSPAQDMAIMATCNHTIFDYGTFGEWGSILAGGETVYNNMSQNIRKGTGRVMKNWIAMN</sequence>
<dbReference type="Pfam" id="PF01531">
    <property type="entry name" value="Glyco_transf_11"/>
    <property type="match status" value="1"/>
</dbReference>
<dbReference type="GO" id="GO:0032580">
    <property type="term" value="C:Golgi cisterna membrane"/>
    <property type="evidence" value="ECO:0007669"/>
    <property type="project" value="UniProtKB-SubCell"/>
</dbReference>
<evidence type="ECO:0000256" key="2">
    <source>
        <dbReference type="ARBA" id="ARBA00022679"/>
    </source>
</evidence>
<dbReference type="AlphaFoldDB" id="A0ABD1EA61"/>
<dbReference type="CDD" id="cd11301">
    <property type="entry name" value="Fut1_Fut2_like"/>
    <property type="match status" value="1"/>
</dbReference>
<feature type="transmembrane region" description="Helical" evidence="3">
    <location>
        <begin position="12"/>
        <end position="31"/>
    </location>
</feature>
<evidence type="ECO:0000313" key="4">
    <source>
        <dbReference type="EMBL" id="KAL1491251.1"/>
    </source>
</evidence>
<organism evidence="4 5">
    <name type="scientific">Hypothenemus hampei</name>
    <name type="common">Coffee berry borer</name>
    <dbReference type="NCBI Taxonomy" id="57062"/>
    <lineage>
        <taxon>Eukaryota</taxon>
        <taxon>Metazoa</taxon>
        <taxon>Ecdysozoa</taxon>
        <taxon>Arthropoda</taxon>
        <taxon>Hexapoda</taxon>
        <taxon>Insecta</taxon>
        <taxon>Pterygota</taxon>
        <taxon>Neoptera</taxon>
        <taxon>Endopterygota</taxon>
        <taxon>Coleoptera</taxon>
        <taxon>Polyphaga</taxon>
        <taxon>Cucujiformia</taxon>
        <taxon>Curculionidae</taxon>
        <taxon>Scolytinae</taxon>
        <taxon>Hypothenemus</taxon>
    </lineage>
</organism>
<dbReference type="Proteomes" id="UP001566132">
    <property type="component" value="Unassembled WGS sequence"/>
</dbReference>
<keyword evidence="5" id="KW-1185">Reference proteome</keyword>
<keyword evidence="3" id="KW-0333">Golgi apparatus</keyword>
<dbReference type="InterPro" id="IPR002516">
    <property type="entry name" value="Glyco_trans_11"/>
</dbReference>
<keyword evidence="2 3" id="KW-0808">Transferase</keyword>
<evidence type="ECO:0000313" key="5">
    <source>
        <dbReference type="Proteomes" id="UP001566132"/>
    </source>
</evidence>
<keyword evidence="1 3" id="KW-0328">Glycosyltransferase</keyword>
<name>A0ABD1EA61_HYPHA</name>
<dbReference type="EC" id="2.4.1.-" evidence="3"/>
<dbReference type="GO" id="GO:0016757">
    <property type="term" value="F:glycosyltransferase activity"/>
    <property type="evidence" value="ECO:0007669"/>
    <property type="project" value="UniProtKB-KW"/>
</dbReference>